<evidence type="ECO:0000256" key="1">
    <source>
        <dbReference type="SAM" id="SignalP"/>
    </source>
</evidence>
<dbReference type="EMBL" id="JBEPIJ010000017">
    <property type="protein sequence ID" value="MES0874926.1"/>
    <property type="molecule type" value="Genomic_DNA"/>
</dbReference>
<feature type="chain" id="PRO_5046789252" evidence="1">
    <location>
        <begin position="19"/>
        <end position="94"/>
    </location>
</feature>
<keyword evidence="1" id="KW-0732">Signal</keyword>
<organism evidence="2 3">
    <name type="scientific">Sinimarinibacterium thermocellulolyticum</name>
    <dbReference type="NCBI Taxonomy" id="3170016"/>
    <lineage>
        <taxon>Bacteria</taxon>
        <taxon>Pseudomonadati</taxon>
        <taxon>Pseudomonadota</taxon>
        <taxon>Gammaproteobacteria</taxon>
        <taxon>Nevskiales</taxon>
        <taxon>Nevskiaceae</taxon>
        <taxon>Sinimarinibacterium</taxon>
    </lineage>
</organism>
<keyword evidence="3" id="KW-1185">Reference proteome</keyword>
<gene>
    <name evidence="2" type="ORF">ABSH63_13050</name>
</gene>
<comment type="caution">
    <text evidence="2">The sequence shown here is derived from an EMBL/GenBank/DDBJ whole genome shotgun (WGS) entry which is preliminary data.</text>
</comment>
<dbReference type="Proteomes" id="UP001465331">
    <property type="component" value="Unassembled WGS sequence"/>
</dbReference>
<reference evidence="2 3" key="1">
    <citation type="submission" date="2024-06" db="EMBL/GenBank/DDBJ databases">
        <authorList>
            <person name="Li Z."/>
            <person name="Jiang Y."/>
        </authorList>
    </citation>
    <scope>NUCLEOTIDE SEQUENCE [LARGE SCALE GENOMIC DNA]</scope>
    <source>
        <strain evidence="2 3">HSW-8</strain>
    </source>
</reference>
<dbReference type="RefSeq" id="WP_352890309.1">
    <property type="nucleotide sequence ID" value="NZ_JBEPIJ010000017.1"/>
</dbReference>
<sequence>MRWCVAFGLVLLPAWAAAAPDTAEPAGTTIVGEREAAVGLHLAPWQDEAAFDLDRPPGLHDVPLQALDPRRFELQADYDEAIRDYRRERLYRSR</sequence>
<name>A0ABV2ACH5_9GAMM</name>
<accession>A0ABV2ACH5</accession>
<feature type="signal peptide" evidence="1">
    <location>
        <begin position="1"/>
        <end position="18"/>
    </location>
</feature>
<evidence type="ECO:0000313" key="2">
    <source>
        <dbReference type="EMBL" id="MES0874926.1"/>
    </source>
</evidence>
<evidence type="ECO:0000313" key="3">
    <source>
        <dbReference type="Proteomes" id="UP001465331"/>
    </source>
</evidence>
<proteinExistence type="predicted"/>
<protein>
    <submittedName>
        <fullName evidence="2">Uncharacterized protein</fullName>
    </submittedName>
</protein>